<feature type="domain" description="Alpha-L-rhamnosidase C-terminal" evidence="2">
    <location>
        <begin position="550"/>
        <end position="613"/>
    </location>
</feature>
<dbReference type="SUPFAM" id="SSF48208">
    <property type="entry name" value="Six-hairpin glycosidases"/>
    <property type="match status" value="1"/>
</dbReference>
<dbReference type="PANTHER" id="PTHR34987:SF6">
    <property type="entry name" value="ALPHA-L-RHAMNOSIDASE SIX-HAIRPIN GLYCOSIDASE DOMAIN-CONTAINING PROTEIN"/>
    <property type="match status" value="1"/>
</dbReference>
<dbReference type="RefSeq" id="WP_008478191.1">
    <property type="nucleotide sequence ID" value="NZ_CAGS01000248.1"/>
</dbReference>
<accession>I4EHP0</accession>
<evidence type="ECO:0008006" key="5">
    <source>
        <dbReference type="Google" id="ProtNLM"/>
    </source>
</evidence>
<reference evidence="3 4" key="1">
    <citation type="journal article" date="2012" name="ISME J.">
        <title>Nitrification expanded: discovery, physiology and genomics of a nitrite-oxidizing bacterium from the phylum Chloroflexi.</title>
        <authorList>
            <person name="Sorokin D.Y."/>
            <person name="Lucker S."/>
            <person name="Vejmelkova D."/>
            <person name="Kostrikina N.A."/>
            <person name="Kleerebezem R."/>
            <person name="Rijpstra W.I."/>
            <person name="Damste J.S."/>
            <person name="Le Paslier D."/>
            <person name="Muyzer G."/>
            <person name="Wagner M."/>
            <person name="van Loosdrecht M.C."/>
            <person name="Daims H."/>
        </authorList>
    </citation>
    <scope>NUCLEOTIDE SEQUENCE [LARGE SCALE GENOMIC DNA]</scope>
    <source>
        <strain evidence="4">none</strain>
    </source>
</reference>
<dbReference type="InterPro" id="IPR035396">
    <property type="entry name" value="Bac_rhamnosid6H"/>
</dbReference>
<dbReference type="Gene3D" id="1.50.10.10">
    <property type="match status" value="1"/>
</dbReference>
<dbReference type="Pfam" id="PF17389">
    <property type="entry name" value="Bac_rhamnosid6H"/>
    <property type="match status" value="1"/>
</dbReference>
<sequence>MSIRRLLAAAFVVVTGIVTPLAGNVPLAGGVDLCSSALARYVLAPPTRQVLPVSIEQVQENGGRVEQAEGLLARGGEAARIERTPGSDPTIVVDFGQNVSGLLTISTSGSTSPELRVAVSESRAFLGKDSDLSWEDHHTYAWRPPAEASQFQTGQMTFRYVLLFLTSDGRVDIDSLQLDFTPRLGTPDTYAGCFESNDELLNRIWYAGAYTLDLDTTDPERSNGSSRILDGAKRDRAVWSGDLALEARIAYVTHGHAEPVRDSLADLADHQRPDGAIPPTSLGDYRPVLYDYCAWWVQAFADYYRYTGDRAFIERYYPHLQRQMAWFLKITDTNGLLARDPRVEQSVEWMWTIPRPGEVTYLNAVYYQALLDAADLASRLGHSQDAATWRDRATWLKQAMNDRLFDPKRGVYISHNGDRHVPQDANVLPILYGIAPQTSWDGMLHYLKEHLWTPYGSTTVDLPYGTGSYHDKRIWPFMGYYELEARFKASDDAGAFDLLRREWGQMVREDPASTMWEWMTADGRVENGYVSLAHAWSAGATASLTQHVLGVRPTEPGYTRFDVIPHTGDLAWAKGRVPTPLGPIEVSWERTARDFTETLSVPAGAQARAGIPISGTGVTISVNGEPVWSDNKVRSNGAQTDGRYVYLDLAPGTYTIDAGVPNERHLAAAGDRLWEALARLGVWG</sequence>
<dbReference type="PANTHER" id="PTHR34987">
    <property type="entry name" value="C, PUTATIVE (AFU_ORTHOLOGUE AFUA_3G02880)-RELATED"/>
    <property type="match status" value="1"/>
</dbReference>
<dbReference type="OrthoDB" id="9761045at2"/>
<dbReference type="Proteomes" id="UP000004221">
    <property type="component" value="Unassembled WGS sequence"/>
</dbReference>
<evidence type="ECO:0000313" key="3">
    <source>
        <dbReference type="EMBL" id="CCF84202.1"/>
    </source>
</evidence>
<dbReference type="GO" id="GO:0005975">
    <property type="term" value="P:carbohydrate metabolic process"/>
    <property type="evidence" value="ECO:0007669"/>
    <property type="project" value="InterPro"/>
</dbReference>
<dbReference type="AlphaFoldDB" id="I4EHP0"/>
<dbReference type="Gene3D" id="2.60.420.10">
    <property type="entry name" value="Maltose phosphorylase, domain 3"/>
    <property type="match status" value="1"/>
</dbReference>
<evidence type="ECO:0000313" key="4">
    <source>
        <dbReference type="Proteomes" id="UP000004221"/>
    </source>
</evidence>
<dbReference type="InterPro" id="IPR012341">
    <property type="entry name" value="6hp_glycosidase-like_sf"/>
</dbReference>
<evidence type="ECO:0000259" key="1">
    <source>
        <dbReference type="Pfam" id="PF17389"/>
    </source>
</evidence>
<gene>
    <name evidence="3" type="ORF">NITHO_3210010</name>
</gene>
<dbReference type="InterPro" id="IPR035398">
    <property type="entry name" value="Bac_rhamnosid_C"/>
</dbReference>
<keyword evidence="4" id="KW-1185">Reference proteome</keyword>
<proteinExistence type="predicted"/>
<comment type="caution">
    <text evidence="3">The sequence shown here is derived from an EMBL/GenBank/DDBJ whole genome shotgun (WGS) entry which is preliminary data.</text>
</comment>
<evidence type="ECO:0000259" key="2">
    <source>
        <dbReference type="Pfam" id="PF17390"/>
    </source>
</evidence>
<dbReference type="Pfam" id="PF17390">
    <property type="entry name" value="Bac_rhamnosid_C"/>
    <property type="match status" value="1"/>
</dbReference>
<feature type="domain" description="Alpha-L-rhamnosidase six-hairpin glycosidase" evidence="1">
    <location>
        <begin position="191"/>
        <end position="439"/>
    </location>
</feature>
<name>I4EHP0_9BACT</name>
<dbReference type="EMBL" id="CAGS01000248">
    <property type="protein sequence ID" value="CCF84202.1"/>
    <property type="molecule type" value="Genomic_DNA"/>
</dbReference>
<protein>
    <recommendedName>
        <fullName evidence="5">Alpha-L-rhamnosidase</fullName>
    </recommendedName>
</protein>
<organism evidence="3 4">
    <name type="scientific">Nitrolancea hollandica Lb</name>
    <dbReference type="NCBI Taxonomy" id="1129897"/>
    <lineage>
        <taxon>Bacteria</taxon>
        <taxon>Pseudomonadati</taxon>
        <taxon>Thermomicrobiota</taxon>
        <taxon>Thermomicrobia</taxon>
        <taxon>Sphaerobacterales</taxon>
        <taxon>Sphaerobacterineae</taxon>
        <taxon>Sphaerobacteraceae</taxon>
        <taxon>Nitrolancea</taxon>
    </lineage>
</organism>
<dbReference type="InterPro" id="IPR008928">
    <property type="entry name" value="6-hairpin_glycosidase_sf"/>
</dbReference>